<protein>
    <submittedName>
        <fullName evidence="2">Uncharacterized protein</fullName>
    </submittedName>
</protein>
<feature type="transmembrane region" description="Helical" evidence="1">
    <location>
        <begin position="126"/>
        <end position="143"/>
    </location>
</feature>
<dbReference type="EMBL" id="CP158367">
    <property type="protein sequence ID" value="XBX73967.1"/>
    <property type="molecule type" value="Genomic_DNA"/>
</dbReference>
<reference evidence="2" key="1">
    <citation type="journal article" date="2013" name="Extremophiles">
        <title>Proteinivorax tanatarense gen. nov., sp. nov., an anaerobic, haloalkaliphilic, proteolytic bacterium isolated from a decaying algal bloom, and proposal of Proteinivoraceae fam. nov.</title>
        <authorList>
            <person name="Kevbrin V."/>
            <person name="Boltyanskaya Y."/>
            <person name="Zhilina T."/>
            <person name="Kolganova T."/>
            <person name="Lavrentjeva E."/>
            <person name="Kuznetsov B."/>
        </authorList>
    </citation>
    <scope>NUCLEOTIDE SEQUENCE</scope>
    <source>
        <strain evidence="2">Z-910T</strain>
    </source>
</reference>
<organism evidence="2">
    <name type="scientific">Proteinivorax tanatarense</name>
    <dbReference type="NCBI Taxonomy" id="1260629"/>
    <lineage>
        <taxon>Bacteria</taxon>
        <taxon>Bacillati</taxon>
        <taxon>Bacillota</taxon>
        <taxon>Clostridia</taxon>
        <taxon>Eubacteriales</taxon>
        <taxon>Proteinivoracaceae</taxon>
        <taxon>Proteinivorax</taxon>
    </lineage>
</organism>
<evidence type="ECO:0000313" key="2">
    <source>
        <dbReference type="EMBL" id="XBX73967.1"/>
    </source>
</evidence>
<dbReference type="AlphaFoldDB" id="A0AAU7VIU4"/>
<accession>A0AAU7VIU4</accession>
<dbReference type="RefSeq" id="WP_350342728.1">
    <property type="nucleotide sequence ID" value="NZ_CP158367.1"/>
</dbReference>
<keyword evidence="1" id="KW-0472">Membrane</keyword>
<reference evidence="2" key="2">
    <citation type="submission" date="2024-06" db="EMBL/GenBank/DDBJ databases">
        <authorList>
            <person name="Petrova K.O."/>
            <person name="Toshchakov S.V."/>
            <person name="Boltjanskaja Y.V."/>
            <person name="Kevbrin V."/>
        </authorList>
    </citation>
    <scope>NUCLEOTIDE SEQUENCE</scope>
    <source>
        <strain evidence="2">Z-910T</strain>
    </source>
</reference>
<keyword evidence="1" id="KW-0812">Transmembrane</keyword>
<evidence type="ECO:0000256" key="1">
    <source>
        <dbReference type="SAM" id="Phobius"/>
    </source>
</evidence>
<keyword evidence="1" id="KW-1133">Transmembrane helix</keyword>
<gene>
    <name evidence="2" type="ORF">PRVXT_001986</name>
</gene>
<name>A0AAU7VIU4_9FIRM</name>
<proteinExistence type="predicted"/>
<feature type="transmembrane region" description="Helical" evidence="1">
    <location>
        <begin position="155"/>
        <end position="175"/>
    </location>
</feature>
<sequence>MDVIKEELKKLDIQHYEEDFQCSIDYSWNLLIYTPIFLIALIVYPINPFLAALFTFLTTLCMVLEFKGVEIISTFLPKKDCLNSLYIYNPKPQQSLPIILITAQKEHLEPFFNFTSVTGFRKKSKIIIFSILAFNCVIFWGAFKSSAMNTVEVIYFWIALPLLVILYLALLAIYFKYRFSKINKFSSGYESLTATETFSELISSGDIKNIQLWFLAREGDNGYDEGLDLFLQSCPEIEIAINFQSLMGEPIKVITEEGLLSTAKTYKPLILEAYNIHRIIFGTELINGRYNGMTGGYKLYQYGGIKTITISGKDVSFFKNKPLDELAIDNYKVFTRQLIKNLDKFYKNL</sequence>